<accession>A0A8S3YUG9</accession>
<dbReference type="EMBL" id="CAJHNH020000474">
    <property type="protein sequence ID" value="CAG5117936.1"/>
    <property type="molecule type" value="Genomic_DNA"/>
</dbReference>
<keyword evidence="3" id="KW-1185">Reference proteome</keyword>
<feature type="signal peptide" evidence="1">
    <location>
        <begin position="1"/>
        <end position="15"/>
    </location>
</feature>
<evidence type="ECO:0000313" key="2">
    <source>
        <dbReference type="EMBL" id="CAG5117936.1"/>
    </source>
</evidence>
<keyword evidence="1" id="KW-0732">Signal</keyword>
<sequence>MILVSILTIITYVCSSIVKADVNSGCPSWGCLPSGSFSLSSGVPPANGTVKWSTEILNVRNSLQVGSLRGCVSDQVAVVCSTQSGYVSMDPITGIAVWNTTSMNDPYLPIMDVYGNLIGTDQSQMVYVDREGFESTSINIADLKPAFSGMLANNSVILLTSSNTDTVQVVTYNTDGVVCGAVSLTATVGDVNGTFLPVGHPIIVGFRAYVITQFEPNVTSSQERETHWNLFRLYAFDLLNYMTLRIRIVWFIDIQGDADSRHKKWNSGTAIDTDVMPPIVAYLQDKVYVNIPFVSSLTNPVQPLMGTLWGILDNGDTASFVFKTIVQFGQIVVYNVNLEVEQPSRQPRAGYKTRKNTDQTLWISSKYSNLIGGYSSRNGNLIGYINTTRLANIDQITSKLAITRLTPSSLEDILIFGGTDTNGSALLVAIETDSTTNAALLLKTKLSDKNHNENNVTWEVTGQIVNFAQAVSGVDGSTAAWQVGLIAMVWENGTEFSKLHVKGVY</sequence>
<comment type="caution">
    <text evidence="2">The sequence shown here is derived from an EMBL/GenBank/DDBJ whole genome shotgun (WGS) entry which is preliminary data.</text>
</comment>
<dbReference type="OrthoDB" id="6116336at2759"/>
<dbReference type="Proteomes" id="UP000678393">
    <property type="component" value="Unassembled WGS sequence"/>
</dbReference>
<evidence type="ECO:0000256" key="1">
    <source>
        <dbReference type="SAM" id="SignalP"/>
    </source>
</evidence>
<evidence type="ECO:0000313" key="3">
    <source>
        <dbReference type="Proteomes" id="UP000678393"/>
    </source>
</evidence>
<name>A0A8S3YUG9_9EUPU</name>
<dbReference type="AlphaFoldDB" id="A0A8S3YUG9"/>
<gene>
    <name evidence="2" type="ORF">CUNI_LOCUS3494</name>
</gene>
<organism evidence="2 3">
    <name type="scientific">Candidula unifasciata</name>
    <dbReference type="NCBI Taxonomy" id="100452"/>
    <lineage>
        <taxon>Eukaryota</taxon>
        <taxon>Metazoa</taxon>
        <taxon>Spiralia</taxon>
        <taxon>Lophotrochozoa</taxon>
        <taxon>Mollusca</taxon>
        <taxon>Gastropoda</taxon>
        <taxon>Heterobranchia</taxon>
        <taxon>Euthyneura</taxon>
        <taxon>Panpulmonata</taxon>
        <taxon>Eupulmonata</taxon>
        <taxon>Stylommatophora</taxon>
        <taxon>Helicina</taxon>
        <taxon>Helicoidea</taxon>
        <taxon>Geomitridae</taxon>
        <taxon>Candidula</taxon>
    </lineage>
</organism>
<proteinExistence type="predicted"/>
<reference evidence="2" key="1">
    <citation type="submission" date="2021-04" db="EMBL/GenBank/DDBJ databases">
        <authorList>
            <consortium name="Molecular Ecology Group"/>
        </authorList>
    </citation>
    <scope>NUCLEOTIDE SEQUENCE</scope>
</reference>
<feature type="chain" id="PRO_5035832574" evidence="1">
    <location>
        <begin position="16"/>
        <end position="505"/>
    </location>
</feature>
<protein>
    <submittedName>
        <fullName evidence="2">Uncharacterized protein</fullName>
    </submittedName>
</protein>